<sequence length="62" mass="7183">MFNLIKFMTTSLSVVKYSLITIELSCVIELSFEIRGKDTKIKNRQEIKILSIEKIVNNYLTA</sequence>
<dbReference type="AlphaFoldDB" id="D4VCG1"/>
<reference evidence="1 2" key="1">
    <citation type="journal article" date="2011" name="J. Bacteriol.">
        <title>Draft genome sequence of Bacteroides vulgatus PC510, a strain isolated from human feces.</title>
        <authorList>
            <person name="Cuiv P.O."/>
            <person name="Klaassens E.S."/>
            <person name="Durkin A.S."/>
            <person name="Harkins D.M."/>
            <person name="Foster L."/>
            <person name="McCorrison J."/>
            <person name="Torralba M."/>
            <person name="Nelson K.E."/>
            <person name="Morrison M."/>
        </authorList>
    </citation>
    <scope>NUCLEOTIDE SEQUENCE [LARGE SCALE GENOMIC DNA]</scope>
    <source>
        <strain evidence="1 2">PC510</strain>
    </source>
</reference>
<name>D4VCG1_PHOVU</name>
<accession>D4VCG1</accession>
<comment type="caution">
    <text evidence="1">The sequence shown here is derived from an EMBL/GenBank/DDBJ whole genome shotgun (WGS) entry which is preliminary data.</text>
</comment>
<organism evidence="1 2">
    <name type="scientific">Phocaeicola vulgatus PC510</name>
    <dbReference type="NCBI Taxonomy" id="702446"/>
    <lineage>
        <taxon>Bacteria</taxon>
        <taxon>Pseudomonadati</taxon>
        <taxon>Bacteroidota</taxon>
        <taxon>Bacteroidia</taxon>
        <taxon>Bacteroidales</taxon>
        <taxon>Bacteroidaceae</taxon>
        <taxon>Phocaeicola</taxon>
    </lineage>
</organism>
<evidence type="ECO:0000313" key="1">
    <source>
        <dbReference type="EMBL" id="EFG16474.1"/>
    </source>
</evidence>
<dbReference type="EMBL" id="ADKO01000106">
    <property type="protein sequence ID" value="EFG16474.1"/>
    <property type="molecule type" value="Genomic_DNA"/>
</dbReference>
<dbReference type="Proteomes" id="UP000004563">
    <property type="component" value="Unassembled WGS sequence"/>
</dbReference>
<proteinExistence type="predicted"/>
<evidence type="ECO:0000313" key="2">
    <source>
        <dbReference type="Proteomes" id="UP000004563"/>
    </source>
</evidence>
<protein>
    <submittedName>
        <fullName evidence="1">Conserved domain protein</fullName>
    </submittedName>
</protein>
<gene>
    <name evidence="1" type="ORF">CUU_1505</name>
</gene>